<dbReference type="RefSeq" id="WP_020073157.1">
    <property type="nucleotide sequence ID" value="NZ_JBKWRC010000001.1"/>
</dbReference>
<reference evidence="1" key="1">
    <citation type="submission" date="2019-04" db="EMBL/GenBank/DDBJ databases">
        <title>Evolution of Biomass-Degrading Anaerobic Consortia Revealed by Metagenomics.</title>
        <authorList>
            <person name="Peng X."/>
        </authorList>
    </citation>
    <scope>NUCLEOTIDE SEQUENCE</scope>
    <source>
        <strain evidence="1">SIG551</strain>
    </source>
</reference>
<dbReference type="Proteomes" id="UP000754750">
    <property type="component" value="Unassembled WGS sequence"/>
</dbReference>
<evidence type="ECO:0000313" key="2">
    <source>
        <dbReference type="Proteomes" id="UP000754750"/>
    </source>
</evidence>
<protein>
    <submittedName>
        <fullName evidence="1">Uncharacterized protein</fullName>
    </submittedName>
</protein>
<accession>A0A928Q3K8</accession>
<organism evidence="1 2">
    <name type="scientific">Faecalispora sporosphaeroides</name>
    <dbReference type="NCBI Taxonomy" id="1549"/>
    <lineage>
        <taxon>Bacteria</taxon>
        <taxon>Bacillati</taxon>
        <taxon>Bacillota</taxon>
        <taxon>Clostridia</taxon>
        <taxon>Eubacteriales</taxon>
        <taxon>Oscillospiraceae</taxon>
        <taxon>Faecalispora</taxon>
    </lineage>
</organism>
<sequence>MAIQIKETEYLNYGRCVHISNGIIEVMVTIDVGPRIIHFSLVNGENMLFTDQDRKYRAFGEEFDQLYGEGSVFYNYGGHRLWLSPESTPDTYYPDNEPVVYGILSEGVSFLPARQKHNDIQIGFEVMMNENTSDIMVVHSAKNCSKDPKTLALWAITMMAPGGFEIIPQNQGEDPLQPDRSLILWPYSDLRDPRVFWGNRFITMRHDSSVASAFKIGMNNRVGWAAYLRKNVALIKRYVHNVHAAYPDFGASYESYTNGDFLEMESLSPLYHIEPGNTVRHVENLTLQRIDQPPKPDDEASLDAFAAELG</sequence>
<name>A0A928Q3K8_9FIRM</name>
<comment type="caution">
    <text evidence="1">The sequence shown here is derived from an EMBL/GenBank/DDBJ whole genome shotgun (WGS) entry which is preliminary data.</text>
</comment>
<evidence type="ECO:0000313" key="1">
    <source>
        <dbReference type="EMBL" id="MBE6832035.1"/>
    </source>
</evidence>
<proteinExistence type="predicted"/>
<dbReference type="EMBL" id="SVNY01000001">
    <property type="protein sequence ID" value="MBE6832035.1"/>
    <property type="molecule type" value="Genomic_DNA"/>
</dbReference>
<dbReference type="AlphaFoldDB" id="A0A928Q3K8"/>
<gene>
    <name evidence="1" type="ORF">E7512_00355</name>
</gene>